<dbReference type="InterPro" id="IPR011032">
    <property type="entry name" value="GroES-like_sf"/>
</dbReference>
<dbReference type="InterPro" id="IPR013149">
    <property type="entry name" value="ADH-like_C"/>
</dbReference>
<gene>
    <name evidence="2" type="ORF">DJ010_09360</name>
</gene>
<comment type="caution">
    <text evidence="2">The sequence shown here is derived from an EMBL/GenBank/DDBJ whole genome shotgun (WGS) entry which is preliminary data.</text>
</comment>
<dbReference type="SUPFAM" id="SSF51735">
    <property type="entry name" value="NAD(P)-binding Rossmann-fold domains"/>
    <property type="match status" value="1"/>
</dbReference>
<dbReference type="InterPro" id="IPR051397">
    <property type="entry name" value="Zn-ADH-like_protein"/>
</dbReference>
<dbReference type="InterPro" id="IPR013154">
    <property type="entry name" value="ADH-like_N"/>
</dbReference>
<reference evidence="2 3" key="1">
    <citation type="submission" date="2018-05" db="EMBL/GenBank/DDBJ databases">
        <title>Nocardioides silvaticus genome.</title>
        <authorList>
            <person name="Li C."/>
            <person name="Wang G."/>
        </authorList>
    </citation>
    <scope>NUCLEOTIDE SEQUENCE [LARGE SCALE GENOMIC DNA]</scope>
    <source>
        <strain evidence="2 3">CCTCC AB 2018079</strain>
    </source>
</reference>
<dbReference type="PANTHER" id="PTHR43677">
    <property type="entry name" value="SHORT-CHAIN DEHYDROGENASE/REDUCTASE"/>
    <property type="match status" value="1"/>
</dbReference>
<keyword evidence="3" id="KW-1185">Reference proteome</keyword>
<organism evidence="2 3">
    <name type="scientific">Nocardioides silvaticus</name>
    <dbReference type="NCBI Taxonomy" id="2201891"/>
    <lineage>
        <taxon>Bacteria</taxon>
        <taxon>Bacillati</taxon>
        <taxon>Actinomycetota</taxon>
        <taxon>Actinomycetes</taxon>
        <taxon>Propionibacteriales</taxon>
        <taxon>Nocardioidaceae</taxon>
        <taxon>Nocardioides</taxon>
    </lineage>
</organism>
<dbReference type="Gene3D" id="3.40.50.720">
    <property type="entry name" value="NAD(P)-binding Rossmann-like Domain"/>
    <property type="match status" value="1"/>
</dbReference>
<dbReference type="InterPro" id="IPR020843">
    <property type="entry name" value="ER"/>
</dbReference>
<dbReference type="AlphaFoldDB" id="A0A316TFW2"/>
<feature type="domain" description="Enoyl reductase (ER)" evidence="1">
    <location>
        <begin position="11"/>
        <end position="340"/>
    </location>
</feature>
<evidence type="ECO:0000313" key="2">
    <source>
        <dbReference type="EMBL" id="PWN03310.1"/>
    </source>
</evidence>
<protein>
    <submittedName>
        <fullName evidence="2">Alcohol dehydrogenase</fullName>
    </submittedName>
</protein>
<evidence type="ECO:0000259" key="1">
    <source>
        <dbReference type="SMART" id="SM00829"/>
    </source>
</evidence>
<accession>A0A316TFW2</accession>
<dbReference type="GO" id="GO:0016491">
    <property type="term" value="F:oxidoreductase activity"/>
    <property type="evidence" value="ECO:0007669"/>
    <property type="project" value="InterPro"/>
</dbReference>
<proteinExistence type="predicted"/>
<name>A0A316TFW2_9ACTN</name>
<sequence>MRALQVTRHGDPLDVLAVVDVEPPTPGPGEVLVRVATGALNNGDVQRCLGGLVTMGKEPPYTLGMDVCGTVEAAGEGAEAWVGQRVVAVGKDAFGGLAELALAPAAGVFAAPPELGDEEAGGFLLPFHTAYLALVVRAALQPGETLLVTSGASGVGSALVQVGVAAGARVLATASSPEKAELCRALGAEQVLDPDPASLPEAVLTATDDAGADVVADLVGGELTGRLWTCTAREGRYLPLGFTGDPEAGMSGHPLRMVGIGNFSVVGVLSAWVEHVDPMLRRFGLHPFLRETGDQVHAALLEWVAAGTVRPHVGRVVSLEEAPAALADHQHRRSIGRTVVRIAR</sequence>
<dbReference type="Gene3D" id="3.90.180.10">
    <property type="entry name" value="Medium-chain alcohol dehydrogenases, catalytic domain"/>
    <property type="match status" value="1"/>
</dbReference>
<dbReference type="SMART" id="SM00829">
    <property type="entry name" value="PKS_ER"/>
    <property type="match status" value="1"/>
</dbReference>
<dbReference type="EMBL" id="QGDD01000003">
    <property type="protein sequence ID" value="PWN03310.1"/>
    <property type="molecule type" value="Genomic_DNA"/>
</dbReference>
<dbReference type="RefSeq" id="WP_109693399.1">
    <property type="nucleotide sequence ID" value="NZ_QGDD01000003.1"/>
</dbReference>
<dbReference type="Proteomes" id="UP000245507">
    <property type="component" value="Unassembled WGS sequence"/>
</dbReference>
<evidence type="ECO:0000313" key="3">
    <source>
        <dbReference type="Proteomes" id="UP000245507"/>
    </source>
</evidence>
<dbReference type="PANTHER" id="PTHR43677:SF4">
    <property type="entry name" value="QUINONE OXIDOREDUCTASE-LIKE PROTEIN 2"/>
    <property type="match status" value="1"/>
</dbReference>
<dbReference type="InterPro" id="IPR036291">
    <property type="entry name" value="NAD(P)-bd_dom_sf"/>
</dbReference>
<dbReference type="Pfam" id="PF08240">
    <property type="entry name" value="ADH_N"/>
    <property type="match status" value="1"/>
</dbReference>
<dbReference type="Pfam" id="PF00107">
    <property type="entry name" value="ADH_zinc_N"/>
    <property type="match status" value="1"/>
</dbReference>
<dbReference type="OrthoDB" id="4190732at2"/>
<dbReference type="SUPFAM" id="SSF50129">
    <property type="entry name" value="GroES-like"/>
    <property type="match status" value="1"/>
</dbReference>